<evidence type="ECO:0000256" key="1">
    <source>
        <dbReference type="SAM" id="MobiDB-lite"/>
    </source>
</evidence>
<dbReference type="Proteomes" id="UP000059113">
    <property type="component" value="Chromosome"/>
</dbReference>
<feature type="compositionally biased region" description="Basic and acidic residues" evidence="1">
    <location>
        <begin position="72"/>
        <end position="102"/>
    </location>
</feature>
<name>A0A0H4VVR7_9SPHN</name>
<gene>
    <name evidence="2" type="ORF">CP97_02400</name>
</gene>
<dbReference type="OrthoDB" id="7410258at2"/>
<protein>
    <submittedName>
        <fullName evidence="2">Uncharacterized protein</fullName>
    </submittedName>
</protein>
<feature type="region of interest" description="Disordered" evidence="1">
    <location>
        <begin position="1"/>
        <end position="22"/>
    </location>
</feature>
<evidence type="ECO:0000313" key="2">
    <source>
        <dbReference type="EMBL" id="AKQ41143.1"/>
    </source>
</evidence>
<dbReference type="KEGG" id="ery:CP97_02400"/>
<proteinExistence type="predicted"/>
<dbReference type="PATRIC" id="fig|1648404.4.peg.509"/>
<dbReference type="AlphaFoldDB" id="A0A0H4VVR7"/>
<dbReference type="RefSeq" id="WP_048884637.1">
    <property type="nucleotide sequence ID" value="NZ_CP011310.1"/>
</dbReference>
<reference evidence="3" key="2">
    <citation type="submission" date="2015-04" db="EMBL/GenBank/DDBJ databases">
        <title>The complete genome sequence of Erythrobacter sp. s21-N3.</title>
        <authorList>
            <person name="Zhuang L."/>
            <person name="Liu Y."/>
            <person name="Shao Z."/>
        </authorList>
    </citation>
    <scope>NUCLEOTIDE SEQUENCE [LARGE SCALE GENOMIC DNA]</scope>
    <source>
        <strain evidence="3">s21-N3</strain>
    </source>
</reference>
<organism evidence="2 3">
    <name type="scientific">Aurantiacibacter atlanticus</name>
    <dbReference type="NCBI Taxonomy" id="1648404"/>
    <lineage>
        <taxon>Bacteria</taxon>
        <taxon>Pseudomonadati</taxon>
        <taxon>Pseudomonadota</taxon>
        <taxon>Alphaproteobacteria</taxon>
        <taxon>Sphingomonadales</taxon>
        <taxon>Erythrobacteraceae</taxon>
        <taxon>Aurantiacibacter</taxon>
    </lineage>
</organism>
<accession>A0A0H4VVR7</accession>
<reference evidence="2 3" key="1">
    <citation type="journal article" date="2015" name="Int. J. Syst. Evol. Microbiol.">
        <title>Erythrobacter atlanticus sp. nov., a bacterium from ocean sediment able to degrade polycyclic aromatic hydrocarbons.</title>
        <authorList>
            <person name="Zhuang L."/>
            <person name="Liu Y."/>
            <person name="Wang L."/>
            <person name="Wang W."/>
            <person name="Shao Z."/>
        </authorList>
    </citation>
    <scope>NUCLEOTIDE SEQUENCE [LARGE SCALE GENOMIC DNA]</scope>
    <source>
        <strain evidence="3">s21-N3</strain>
    </source>
</reference>
<feature type="region of interest" description="Disordered" evidence="1">
    <location>
        <begin position="65"/>
        <end position="111"/>
    </location>
</feature>
<keyword evidence="3" id="KW-1185">Reference proteome</keyword>
<evidence type="ECO:0000313" key="3">
    <source>
        <dbReference type="Proteomes" id="UP000059113"/>
    </source>
</evidence>
<dbReference type="STRING" id="1648404.CP97_02400"/>
<dbReference type="EMBL" id="CP011310">
    <property type="protein sequence ID" value="AKQ41143.1"/>
    <property type="molecule type" value="Genomic_DNA"/>
</dbReference>
<sequence>MFEGKLPLASGISGEKRGESAPEELCPIEWAELVARLAAARDLRRELGQDDEDALASFDAHCARQISGSHDNAPEESKRGVNPEDLGNGKEPRPISGRHAEGVDTANRGNT</sequence>